<evidence type="ECO:0000256" key="25">
    <source>
        <dbReference type="ARBA" id="ARBA00046376"/>
    </source>
</evidence>
<gene>
    <name evidence="28" type="ORF">EFK50_19010</name>
</gene>
<evidence type="ECO:0000256" key="11">
    <source>
        <dbReference type="ARBA" id="ARBA00044881"/>
    </source>
</evidence>
<dbReference type="Gene3D" id="1.20.1250.20">
    <property type="entry name" value="MFS general substrate transporter like domains"/>
    <property type="match status" value="2"/>
</dbReference>
<dbReference type="PANTHER" id="PTHR23512">
    <property type="entry name" value="MAJOR FACILITATOR SUPERFAMILY DOMAIN-CONTAINING PROTEIN 1"/>
    <property type="match status" value="1"/>
</dbReference>
<evidence type="ECO:0000256" key="2">
    <source>
        <dbReference type="ARBA" id="ARBA00004651"/>
    </source>
</evidence>
<comment type="catalytic activity">
    <reaction evidence="9">
        <text>L-lysyl-L-alanine(out) = L-lysyl-L-alanine(in)</text>
        <dbReference type="Rhea" id="RHEA:79399"/>
        <dbReference type="ChEBI" id="CHEBI:229954"/>
    </reaction>
</comment>
<dbReference type="InterPro" id="IPR052187">
    <property type="entry name" value="MFSD1"/>
</dbReference>
<feature type="transmembrane region" description="Helical" evidence="26">
    <location>
        <begin position="187"/>
        <end position="206"/>
    </location>
</feature>
<comment type="caution">
    <text evidence="28">The sequence shown here is derived from an EMBL/GenBank/DDBJ whole genome shotgun (WGS) entry which is preliminary data.</text>
</comment>
<evidence type="ECO:0000313" key="29">
    <source>
        <dbReference type="Proteomes" id="UP000267128"/>
    </source>
</evidence>
<evidence type="ECO:0000256" key="15">
    <source>
        <dbReference type="ARBA" id="ARBA00044898"/>
    </source>
</evidence>
<evidence type="ECO:0000256" key="20">
    <source>
        <dbReference type="ARBA" id="ARBA00044919"/>
    </source>
</evidence>
<feature type="transmembrane region" description="Helical" evidence="26">
    <location>
        <begin position="97"/>
        <end position="116"/>
    </location>
</feature>
<dbReference type="EMBL" id="RJSE01000009">
    <property type="protein sequence ID" value="RNL60427.1"/>
    <property type="molecule type" value="Genomic_DNA"/>
</dbReference>
<comment type="catalytic activity">
    <reaction evidence="13">
        <text>L-lysyl-L-alpha-amino acid(out) = L-lysyl-L-alpha-amino acid(in)</text>
        <dbReference type="Rhea" id="RHEA:79387"/>
        <dbReference type="ChEBI" id="CHEBI:229965"/>
    </reaction>
</comment>
<name>A0A3N0CAE2_9ACTN</name>
<keyword evidence="6 26" id="KW-1133">Transmembrane helix</keyword>
<comment type="catalytic activity">
    <reaction evidence="18">
        <text>L-arginyl-glycine(out) = L-arginyl-glycine(in)</text>
        <dbReference type="Rhea" id="RHEA:79391"/>
        <dbReference type="ChEBI" id="CHEBI:229955"/>
    </reaction>
</comment>
<comment type="subunit">
    <text evidence="25">Homodimer. Interacts with lysosomal protein GLMP (via lumenal domain); the interaction starts while both proteins are still in the endoplasmic reticulum and is required for stabilization of MFSD1 in lysosomes but has no direct effect on its targeting to lysosomes or transporter activity.</text>
</comment>
<dbReference type="OrthoDB" id="4332123at2"/>
<proteinExistence type="inferred from homology"/>
<organism evidence="28 29">
    <name type="scientific">Nocardioides marmoriginsengisoli</name>
    <dbReference type="NCBI Taxonomy" id="661483"/>
    <lineage>
        <taxon>Bacteria</taxon>
        <taxon>Bacillati</taxon>
        <taxon>Actinomycetota</taxon>
        <taxon>Actinomycetes</taxon>
        <taxon>Propionibacteriales</taxon>
        <taxon>Nocardioidaceae</taxon>
        <taxon>Nocardioides</taxon>
    </lineage>
</organism>
<dbReference type="SUPFAM" id="SSF103473">
    <property type="entry name" value="MFS general substrate transporter"/>
    <property type="match status" value="1"/>
</dbReference>
<dbReference type="InterPro" id="IPR020846">
    <property type="entry name" value="MFS_dom"/>
</dbReference>
<comment type="catalytic activity">
    <reaction evidence="16">
        <text>L-arginyl-L-alpha-amino acid(out) = L-arginyl-L-alpha-amino acid(in)</text>
        <dbReference type="Rhea" id="RHEA:79371"/>
        <dbReference type="ChEBI" id="CHEBI:84315"/>
    </reaction>
</comment>
<feature type="transmembrane region" description="Helical" evidence="26">
    <location>
        <begin position="331"/>
        <end position="352"/>
    </location>
</feature>
<dbReference type="PANTHER" id="PTHR23512:SF3">
    <property type="entry name" value="MAJOR FACILITATOR SUPERFAMILY DOMAIN-CONTAINING PROTEIN 1"/>
    <property type="match status" value="1"/>
</dbReference>
<dbReference type="AlphaFoldDB" id="A0A3N0CAE2"/>
<evidence type="ECO:0000256" key="8">
    <source>
        <dbReference type="ARBA" id="ARBA00023228"/>
    </source>
</evidence>
<evidence type="ECO:0000256" key="26">
    <source>
        <dbReference type="SAM" id="Phobius"/>
    </source>
</evidence>
<keyword evidence="29" id="KW-1185">Reference proteome</keyword>
<dbReference type="Proteomes" id="UP000267128">
    <property type="component" value="Unassembled WGS sequence"/>
</dbReference>
<comment type="catalytic activity">
    <reaction evidence="17">
        <text>L-lysyl-L-lysine(out) = L-lysyl-L-lysine(in)</text>
        <dbReference type="Rhea" id="RHEA:79403"/>
        <dbReference type="ChEBI" id="CHEBI:229956"/>
    </reaction>
</comment>
<accession>A0A3N0CAE2</accession>
<dbReference type="GO" id="GO:0005886">
    <property type="term" value="C:plasma membrane"/>
    <property type="evidence" value="ECO:0007669"/>
    <property type="project" value="UniProtKB-SubCell"/>
</dbReference>
<evidence type="ECO:0000256" key="13">
    <source>
        <dbReference type="ARBA" id="ARBA00044891"/>
    </source>
</evidence>
<comment type="catalytic activity">
    <reaction evidence="20">
        <text>L-alanyl-L-lysine(out) = L-alanyl-L-lysine(in)</text>
        <dbReference type="Rhea" id="RHEA:79415"/>
        <dbReference type="ChEBI" id="CHEBI:192470"/>
    </reaction>
</comment>
<comment type="catalytic activity">
    <reaction evidence="10">
        <text>L-histidyl-glycine(out) = L-histidyl-glycine(in)</text>
        <dbReference type="Rhea" id="RHEA:79395"/>
        <dbReference type="ChEBI" id="CHEBI:229957"/>
    </reaction>
</comment>
<keyword evidence="7 26" id="KW-0472">Membrane</keyword>
<feature type="transmembrane region" description="Helical" evidence="26">
    <location>
        <begin position="364"/>
        <end position="390"/>
    </location>
</feature>
<dbReference type="InterPro" id="IPR036259">
    <property type="entry name" value="MFS_trans_sf"/>
</dbReference>
<feature type="transmembrane region" description="Helical" evidence="26">
    <location>
        <begin position="155"/>
        <end position="175"/>
    </location>
</feature>
<feature type="transmembrane region" description="Helical" evidence="26">
    <location>
        <begin position="273"/>
        <end position="295"/>
    </location>
</feature>
<feature type="transmembrane region" description="Helical" evidence="26">
    <location>
        <begin position="307"/>
        <end position="325"/>
    </location>
</feature>
<comment type="catalytic activity">
    <reaction evidence="12">
        <text>L-alpha-aminoacyl-L-histidine(out) = L-alpha-aminoacyl-L-histidine(in)</text>
        <dbReference type="Rhea" id="RHEA:79375"/>
        <dbReference type="ChEBI" id="CHEBI:229967"/>
    </reaction>
</comment>
<evidence type="ECO:0000256" key="4">
    <source>
        <dbReference type="ARBA" id="ARBA00022448"/>
    </source>
</evidence>
<evidence type="ECO:0000256" key="19">
    <source>
        <dbReference type="ARBA" id="ARBA00044912"/>
    </source>
</evidence>
<feature type="transmembrane region" description="Helical" evidence="26">
    <location>
        <begin position="31"/>
        <end position="56"/>
    </location>
</feature>
<comment type="catalytic activity">
    <reaction evidence="19">
        <text>L-histidyl-L-alpha-amino acid(out) = L-histidyl-L-alpha-amino acid(in)</text>
        <dbReference type="Rhea" id="RHEA:79379"/>
        <dbReference type="ChEBI" id="CHEBI:229964"/>
    </reaction>
</comment>
<feature type="transmembrane region" description="Helical" evidence="26">
    <location>
        <begin position="122"/>
        <end position="143"/>
    </location>
</feature>
<feature type="domain" description="Major facilitator superfamily (MFS) profile" evidence="27">
    <location>
        <begin position="32"/>
        <end position="432"/>
    </location>
</feature>
<feature type="transmembrane region" description="Helical" evidence="26">
    <location>
        <begin position="68"/>
        <end position="90"/>
    </location>
</feature>
<keyword evidence="5 26" id="KW-0812">Transmembrane</keyword>
<feature type="transmembrane region" description="Helical" evidence="26">
    <location>
        <begin position="242"/>
        <end position="261"/>
    </location>
</feature>
<evidence type="ECO:0000256" key="22">
    <source>
        <dbReference type="ARBA" id="ARBA00044985"/>
    </source>
</evidence>
<comment type="subcellular location">
    <subcellularLocation>
        <location evidence="2">Cell membrane</location>
        <topology evidence="2">Multi-pass membrane protein</topology>
    </subcellularLocation>
    <subcellularLocation>
        <location evidence="1">Lysosome membrane</location>
        <topology evidence="1">Multi-pass membrane protein</topology>
    </subcellularLocation>
</comment>
<evidence type="ECO:0000256" key="16">
    <source>
        <dbReference type="ARBA" id="ARBA00044899"/>
    </source>
</evidence>
<comment type="catalytic activity">
    <reaction evidence="11">
        <text>L-alpha-aminoacyl-L-arginine(out) = L-alpha-aminoacyl-L-arginine(in)</text>
        <dbReference type="Rhea" id="RHEA:79367"/>
        <dbReference type="ChEBI" id="CHEBI:229968"/>
    </reaction>
</comment>
<evidence type="ECO:0000256" key="12">
    <source>
        <dbReference type="ARBA" id="ARBA00044884"/>
    </source>
</evidence>
<feature type="transmembrane region" description="Helical" evidence="26">
    <location>
        <begin position="405"/>
        <end position="425"/>
    </location>
</feature>
<evidence type="ECO:0000256" key="7">
    <source>
        <dbReference type="ARBA" id="ARBA00023136"/>
    </source>
</evidence>
<reference evidence="28 29" key="1">
    <citation type="submission" date="2018-11" db="EMBL/GenBank/DDBJ databases">
        <authorList>
            <person name="Li F."/>
        </authorList>
    </citation>
    <scope>NUCLEOTIDE SEQUENCE [LARGE SCALE GENOMIC DNA]</scope>
    <source>
        <strain evidence="28 29">Gsoil 097</strain>
    </source>
</reference>
<evidence type="ECO:0000256" key="6">
    <source>
        <dbReference type="ARBA" id="ARBA00022989"/>
    </source>
</evidence>
<evidence type="ECO:0000256" key="10">
    <source>
        <dbReference type="ARBA" id="ARBA00044878"/>
    </source>
</evidence>
<dbReference type="GO" id="GO:0022857">
    <property type="term" value="F:transmembrane transporter activity"/>
    <property type="evidence" value="ECO:0007669"/>
    <property type="project" value="InterPro"/>
</dbReference>
<comment type="catalytic activity">
    <reaction evidence="14">
        <text>L-alpha-aminoacyl-L-lysine(out) = L-alpha-aminoacyl-L-lysine(in)</text>
        <dbReference type="Rhea" id="RHEA:79383"/>
        <dbReference type="ChEBI" id="CHEBI:229966"/>
    </reaction>
</comment>
<evidence type="ECO:0000256" key="23">
    <source>
        <dbReference type="ARBA" id="ARBA00045018"/>
    </source>
</evidence>
<evidence type="ECO:0000256" key="1">
    <source>
        <dbReference type="ARBA" id="ARBA00004155"/>
    </source>
</evidence>
<evidence type="ECO:0000256" key="14">
    <source>
        <dbReference type="ARBA" id="ARBA00044893"/>
    </source>
</evidence>
<dbReference type="PROSITE" id="PS50850">
    <property type="entry name" value="MFS"/>
    <property type="match status" value="1"/>
</dbReference>
<evidence type="ECO:0000256" key="17">
    <source>
        <dbReference type="ARBA" id="ARBA00044900"/>
    </source>
</evidence>
<evidence type="ECO:0000256" key="24">
    <source>
        <dbReference type="ARBA" id="ARBA00045709"/>
    </source>
</evidence>
<keyword evidence="4" id="KW-0813">Transport</keyword>
<comment type="function">
    <text evidence="24">Lysosomal dipeptide uniporter that selectively exports lysine, arginine or histidine-containing dipeptides with a net positive charge from the lysosome lumen into the cytosol. Could play a role in a specific type of protein O-glycosylation indirectly regulating macrophages migration and tissue invasion. Also essential for liver homeostasis.</text>
</comment>
<comment type="similarity">
    <text evidence="3">Belongs to the major facilitator superfamily.</text>
</comment>
<sequence>MRRIACFRPRRALWDDGPVTSRPPAADRAGAIWVVAVGVYMLAVFHRSSLAVAGLAATERFDISASQLATFTMLQLLVYALMQIPVGLLVDRFGSRAVLASGAVLLTGAQAGFAFADTYPLALLARLFVGLGDAMTFICVLRLVSTWFAPRRIPVMIQVTGLIGQLGAITAAVPMTWALSNLGWTKSYLVAASLGIVMTAALLLVVHDAPDARNLRGPAMRPAAIRRSLADSWSHPGTRLGFWMHFSTQFSATVLGLLWGFPFLVKGEGLSEHAAGLLLTVMVVAMMAAGPLIGWRITLLPWHRSTLVLSILVAIVAVWTVVLAWPGEAPLPVLVVLVVVTGIGGPASVIGFDLGRTSNPPHRLASATGIINQAGFFASLILVIAIGLILDWRTPGASTDYSPDAFRWAMSFQYLLWAIGLVQIVRYRIKARARLRVDDPDEWAAQSGLI</sequence>
<evidence type="ECO:0000313" key="28">
    <source>
        <dbReference type="EMBL" id="RNL60427.1"/>
    </source>
</evidence>
<dbReference type="InterPro" id="IPR011701">
    <property type="entry name" value="MFS"/>
</dbReference>
<dbReference type="GO" id="GO:0005765">
    <property type="term" value="C:lysosomal membrane"/>
    <property type="evidence" value="ECO:0007669"/>
    <property type="project" value="UniProtKB-SubCell"/>
</dbReference>
<evidence type="ECO:0000259" key="27">
    <source>
        <dbReference type="PROSITE" id="PS50850"/>
    </source>
</evidence>
<protein>
    <recommendedName>
        <fullName evidence="22">Lysosomal dipeptide transporter MFSD1</fullName>
    </recommendedName>
    <alternativeName>
        <fullName evidence="23">Major facilitator superfamily domain-containing protein 1</fullName>
    </alternativeName>
</protein>
<comment type="catalytic activity">
    <reaction evidence="21">
        <text>L-lysyl-glycine(out) = L-lysyl-glycine(in)</text>
        <dbReference type="Rhea" id="RHEA:79407"/>
        <dbReference type="ChEBI" id="CHEBI:191202"/>
    </reaction>
</comment>
<evidence type="ECO:0000256" key="9">
    <source>
        <dbReference type="ARBA" id="ARBA00044876"/>
    </source>
</evidence>
<evidence type="ECO:0000256" key="21">
    <source>
        <dbReference type="ARBA" id="ARBA00044924"/>
    </source>
</evidence>
<dbReference type="Pfam" id="PF07690">
    <property type="entry name" value="MFS_1"/>
    <property type="match status" value="1"/>
</dbReference>
<evidence type="ECO:0000256" key="5">
    <source>
        <dbReference type="ARBA" id="ARBA00022692"/>
    </source>
</evidence>
<keyword evidence="8" id="KW-0458">Lysosome</keyword>
<evidence type="ECO:0000256" key="18">
    <source>
        <dbReference type="ARBA" id="ARBA00044903"/>
    </source>
</evidence>
<evidence type="ECO:0000256" key="3">
    <source>
        <dbReference type="ARBA" id="ARBA00008335"/>
    </source>
</evidence>
<comment type="catalytic activity">
    <reaction evidence="15">
        <text>L-aspartyl-L-lysine(out) = L-aspartyl-L-lysine(in)</text>
        <dbReference type="Rhea" id="RHEA:79411"/>
        <dbReference type="ChEBI" id="CHEBI:229953"/>
    </reaction>
</comment>
<dbReference type="CDD" id="cd06174">
    <property type="entry name" value="MFS"/>
    <property type="match status" value="1"/>
</dbReference>